<protein>
    <submittedName>
        <fullName evidence="1">Uncharacterized protein</fullName>
    </submittedName>
</protein>
<comment type="caution">
    <text evidence="1">The sequence shown here is derived from an EMBL/GenBank/DDBJ whole genome shotgun (WGS) entry which is preliminary data.</text>
</comment>
<organism evidence="1 2">
    <name type="scientific">Letharia columbiana</name>
    <dbReference type="NCBI Taxonomy" id="112416"/>
    <lineage>
        <taxon>Eukaryota</taxon>
        <taxon>Fungi</taxon>
        <taxon>Dikarya</taxon>
        <taxon>Ascomycota</taxon>
        <taxon>Pezizomycotina</taxon>
        <taxon>Lecanoromycetes</taxon>
        <taxon>OSLEUM clade</taxon>
        <taxon>Lecanoromycetidae</taxon>
        <taxon>Lecanorales</taxon>
        <taxon>Lecanorineae</taxon>
        <taxon>Parmeliaceae</taxon>
        <taxon>Letharia</taxon>
    </lineage>
</organism>
<proteinExistence type="predicted"/>
<reference evidence="1 2" key="1">
    <citation type="journal article" date="2020" name="Genomics">
        <title>Complete, high-quality genomes from long-read metagenomic sequencing of two wolf lichen thalli reveals enigmatic genome architecture.</title>
        <authorList>
            <person name="McKenzie S.K."/>
            <person name="Walston R.F."/>
            <person name="Allen J.L."/>
        </authorList>
    </citation>
    <scope>NUCLEOTIDE SEQUENCE [LARGE SCALE GENOMIC DNA]</scope>
    <source>
        <strain evidence="1">WasteWater2</strain>
    </source>
</reference>
<dbReference type="Proteomes" id="UP000578531">
    <property type="component" value="Unassembled WGS sequence"/>
</dbReference>
<name>A0A8H6FVG9_9LECA</name>
<sequence length="278" mass="30952">MTVIKSAGKYRLVRRTHHTHLVGDTDLTYRNLVCPSHGTSEVTFRASTDGQYEVELMQTTSVDLRTWDGQTAIKTEKRAFRIGNGEWSMWAAQTTLAFSKSYTKKAWSKGHRMTTIRFSEGVKRRTRKMQFHQMLTLSCTTTDERVFVVAGKLADLTLSVAGAGDIVSREADLSPIQSLLMGTGFNPSESLVVLDIQDRTLQILVTCTDLMRGGKAGATIDLAQSAPTAGLDAPAQEHQKHPQSRIYLLKLINRRSNECRGYLGTRLDSREGMVRNGL</sequence>
<accession>A0A8H6FVG9</accession>
<dbReference type="GeneID" id="59287859"/>
<gene>
    <name evidence="1" type="ORF">HO173_006198</name>
</gene>
<dbReference type="AlphaFoldDB" id="A0A8H6FVG9"/>
<evidence type="ECO:0000313" key="2">
    <source>
        <dbReference type="Proteomes" id="UP000578531"/>
    </source>
</evidence>
<dbReference type="EMBL" id="JACCJC010000024">
    <property type="protein sequence ID" value="KAF6235515.1"/>
    <property type="molecule type" value="Genomic_DNA"/>
</dbReference>
<dbReference type="RefSeq" id="XP_037164883.1">
    <property type="nucleotide sequence ID" value="XM_037308109.1"/>
</dbReference>
<keyword evidence="2" id="KW-1185">Reference proteome</keyword>
<evidence type="ECO:0000313" key="1">
    <source>
        <dbReference type="EMBL" id="KAF6235515.1"/>
    </source>
</evidence>